<feature type="domain" description="Multidrug resistance protein MdtA-like C-terminal permuted SH3" evidence="6">
    <location>
        <begin position="260"/>
        <end position="318"/>
    </location>
</feature>
<dbReference type="Gene3D" id="1.10.287.470">
    <property type="entry name" value="Helix hairpin bin"/>
    <property type="match status" value="1"/>
</dbReference>
<keyword evidence="3" id="KW-0813">Transport</keyword>
<protein>
    <submittedName>
        <fullName evidence="7">Efflux RND transporter periplasmic adaptor subunit</fullName>
    </submittedName>
</protein>
<feature type="domain" description="CusB-like beta-barrel" evidence="5">
    <location>
        <begin position="172"/>
        <end position="249"/>
    </location>
</feature>
<accession>A0A6M4IT32</accession>
<sequence length="333" mass="34442">MRIASGDDDLGAGPTYSGIIVPRVEALVGFQVPGRVVARMVDVGARVAAGTPLARLDARDLALGVESARAALRAADAESQTAAADLARARELHAQRVIADAALERAVAAAASTAARRDDARARVATAENGAQYAILVAPTNGIVTATLAEVGQVVAAGQPAVGIAREGEVEVAADLPERQIQTVRAGAIARVSLVVEESDGAAVISWQARVREVAPAADPMTGTYRVRLSLMKGGAPLPTLGRSASVRFTAPRRGGTYSIPATAVVRTRSIPSVWVLGDKRDHVQLRTIEIASMGDGQVIVRRGLAAGDEIVVSGANRLDSALVVTPWTGRLP</sequence>
<dbReference type="Pfam" id="PF25917">
    <property type="entry name" value="BSH_RND"/>
    <property type="match status" value="1"/>
</dbReference>
<dbReference type="EMBL" id="CP053085">
    <property type="protein sequence ID" value="QJR37924.1"/>
    <property type="molecule type" value="Genomic_DNA"/>
</dbReference>
<evidence type="ECO:0000256" key="3">
    <source>
        <dbReference type="ARBA" id="ARBA00022448"/>
    </source>
</evidence>
<comment type="similarity">
    <text evidence="2">Belongs to the membrane fusion protein (MFP) (TC 8.A.1) family.</text>
</comment>
<dbReference type="PANTHER" id="PTHR30469">
    <property type="entry name" value="MULTIDRUG RESISTANCE PROTEIN MDTA"/>
    <property type="match status" value="1"/>
</dbReference>
<dbReference type="AlphaFoldDB" id="A0A6M4IT32"/>
<dbReference type="InterPro" id="IPR058792">
    <property type="entry name" value="Beta-barrel_RND_2"/>
</dbReference>
<evidence type="ECO:0000259" key="6">
    <source>
        <dbReference type="Pfam" id="PF25967"/>
    </source>
</evidence>
<dbReference type="InterPro" id="IPR058627">
    <property type="entry name" value="MdtA-like_C"/>
</dbReference>
<dbReference type="Gene3D" id="2.40.30.170">
    <property type="match status" value="1"/>
</dbReference>
<comment type="subcellular location">
    <subcellularLocation>
        <location evidence="1">Cell envelope</location>
    </subcellularLocation>
</comment>
<dbReference type="KEGG" id="ggr:HKW67_21530"/>
<evidence type="ECO:0000256" key="1">
    <source>
        <dbReference type="ARBA" id="ARBA00004196"/>
    </source>
</evidence>
<name>A0A6M4IT32_9BACT</name>
<dbReference type="Gene3D" id="2.40.50.100">
    <property type="match status" value="1"/>
</dbReference>
<dbReference type="InterPro" id="IPR058625">
    <property type="entry name" value="MdtA-like_BSH"/>
</dbReference>
<dbReference type="Pfam" id="PF25967">
    <property type="entry name" value="RND-MFP_C"/>
    <property type="match status" value="1"/>
</dbReference>
<feature type="domain" description="Multidrug resistance protein MdtA-like barrel-sandwich hybrid" evidence="4">
    <location>
        <begin position="27"/>
        <end position="161"/>
    </location>
</feature>
<dbReference type="NCBIfam" id="TIGR01730">
    <property type="entry name" value="RND_mfp"/>
    <property type="match status" value="1"/>
</dbReference>
<dbReference type="GO" id="GO:0015562">
    <property type="term" value="F:efflux transmembrane transporter activity"/>
    <property type="evidence" value="ECO:0007669"/>
    <property type="project" value="TreeGrafter"/>
</dbReference>
<dbReference type="Gene3D" id="2.40.420.20">
    <property type="match status" value="1"/>
</dbReference>
<dbReference type="Pfam" id="PF25954">
    <property type="entry name" value="Beta-barrel_RND_2"/>
    <property type="match status" value="1"/>
</dbReference>
<evidence type="ECO:0000259" key="5">
    <source>
        <dbReference type="Pfam" id="PF25954"/>
    </source>
</evidence>
<gene>
    <name evidence="7" type="ORF">HKW67_21530</name>
</gene>
<organism evidence="7 8">
    <name type="scientific">Gemmatimonas groenlandica</name>
    <dbReference type="NCBI Taxonomy" id="2732249"/>
    <lineage>
        <taxon>Bacteria</taxon>
        <taxon>Pseudomonadati</taxon>
        <taxon>Gemmatimonadota</taxon>
        <taxon>Gemmatimonadia</taxon>
        <taxon>Gemmatimonadales</taxon>
        <taxon>Gemmatimonadaceae</taxon>
        <taxon>Gemmatimonas</taxon>
    </lineage>
</organism>
<dbReference type="SUPFAM" id="SSF111369">
    <property type="entry name" value="HlyD-like secretion proteins"/>
    <property type="match status" value="1"/>
</dbReference>
<reference evidence="7 8" key="1">
    <citation type="submission" date="2020-05" db="EMBL/GenBank/DDBJ databases">
        <title>Complete genome sequence of Gemmatimonas greenlandica TET16.</title>
        <authorList>
            <person name="Zeng Y."/>
        </authorList>
    </citation>
    <scope>NUCLEOTIDE SEQUENCE [LARGE SCALE GENOMIC DNA]</scope>
    <source>
        <strain evidence="7 8">TET16</strain>
    </source>
</reference>
<dbReference type="Proteomes" id="UP000500938">
    <property type="component" value="Chromosome"/>
</dbReference>
<keyword evidence="8" id="KW-1185">Reference proteome</keyword>
<evidence type="ECO:0000313" key="7">
    <source>
        <dbReference type="EMBL" id="QJR37924.1"/>
    </source>
</evidence>
<proteinExistence type="inferred from homology"/>
<evidence type="ECO:0000259" key="4">
    <source>
        <dbReference type="Pfam" id="PF25917"/>
    </source>
</evidence>
<dbReference type="GO" id="GO:1990281">
    <property type="term" value="C:efflux pump complex"/>
    <property type="evidence" value="ECO:0007669"/>
    <property type="project" value="TreeGrafter"/>
</dbReference>
<dbReference type="RefSeq" id="WP_171227360.1">
    <property type="nucleotide sequence ID" value="NZ_CP053085.1"/>
</dbReference>
<evidence type="ECO:0000313" key="8">
    <source>
        <dbReference type="Proteomes" id="UP000500938"/>
    </source>
</evidence>
<evidence type="ECO:0000256" key="2">
    <source>
        <dbReference type="ARBA" id="ARBA00009477"/>
    </source>
</evidence>
<dbReference type="PANTHER" id="PTHR30469:SF18">
    <property type="entry name" value="RESISTANCE-NODULATION-CELL DIVISION (RND) EFFLUX MEMBRANE FUSION PROTEIN-RELATED"/>
    <property type="match status" value="1"/>
</dbReference>
<dbReference type="InterPro" id="IPR006143">
    <property type="entry name" value="RND_pump_MFP"/>
</dbReference>